<evidence type="ECO:0000313" key="3">
    <source>
        <dbReference type="EMBL" id="GIG05675.1"/>
    </source>
</evidence>
<evidence type="ECO:0000256" key="1">
    <source>
        <dbReference type="SAM" id="MobiDB-lite"/>
    </source>
</evidence>
<organism evidence="3 4">
    <name type="scientific">Catellatospora coxensis</name>
    <dbReference type="NCBI Taxonomy" id="310354"/>
    <lineage>
        <taxon>Bacteria</taxon>
        <taxon>Bacillati</taxon>
        <taxon>Actinomycetota</taxon>
        <taxon>Actinomycetes</taxon>
        <taxon>Micromonosporales</taxon>
        <taxon>Micromonosporaceae</taxon>
        <taxon>Catellatospora</taxon>
    </lineage>
</organism>
<dbReference type="Proteomes" id="UP000630887">
    <property type="component" value="Unassembled WGS sequence"/>
</dbReference>
<dbReference type="AlphaFoldDB" id="A0A8J3KR58"/>
<dbReference type="Pfam" id="PF24623">
    <property type="entry name" value="Phage_zn_bind_8"/>
    <property type="match status" value="1"/>
</dbReference>
<comment type="caution">
    <text evidence="3">The sequence shown here is derived from an EMBL/GenBank/DDBJ whole genome shotgun (WGS) entry which is preliminary data.</text>
</comment>
<evidence type="ECO:0000313" key="4">
    <source>
        <dbReference type="Proteomes" id="UP000630887"/>
    </source>
</evidence>
<name>A0A8J3KR58_9ACTN</name>
<keyword evidence="4" id="KW-1185">Reference proteome</keyword>
<feature type="compositionally biased region" description="Basic and acidic residues" evidence="1">
    <location>
        <begin position="255"/>
        <end position="266"/>
    </location>
</feature>
<feature type="region of interest" description="Disordered" evidence="1">
    <location>
        <begin position="247"/>
        <end position="266"/>
    </location>
</feature>
<proteinExistence type="predicted"/>
<feature type="domain" description="DNA-binding phage zinc finger" evidence="2">
    <location>
        <begin position="18"/>
        <end position="67"/>
    </location>
</feature>
<protein>
    <recommendedName>
        <fullName evidence="2">DNA-binding phage zinc finger domain-containing protein</fullName>
    </recommendedName>
</protein>
<gene>
    <name evidence="3" type="ORF">Cco03nite_23750</name>
</gene>
<dbReference type="InterPro" id="IPR056911">
    <property type="entry name" value="Phage_Znf_bind_put"/>
</dbReference>
<sequence>MSAVRLDPNVNLRINKVVRRLPCPRCDVDAGKPCRVIGTNDEVGRQPGQYRTTSHLDRWDAADRDPESQAELDRVRVDGLRALWEQITGQVLTQANAERFRGHPDALKLGRMDQAIVRRAGIICWQASSTTLTERSLRLTQWAAAAFDLTSDAKADRVQAGQTGWAPADRKAALAAAYGQFEGTRKSAAGPKTRSARHKPATRRGCSERTKAGTPCTINPGVSGKCHVHDPALQCGHKTAKGRCAIPTGGGPCTTHRDSSDQPRRR</sequence>
<dbReference type="EMBL" id="BONI01000016">
    <property type="protein sequence ID" value="GIG05675.1"/>
    <property type="molecule type" value="Genomic_DNA"/>
</dbReference>
<reference evidence="3 4" key="1">
    <citation type="submission" date="2021-01" db="EMBL/GenBank/DDBJ databases">
        <title>Whole genome shotgun sequence of Catellatospora coxensis NBRC 107359.</title>
        <authorList>
            <person name="Komaki H."/>
            <person name="Tamura T."/>
        </authorList>
    </citation>
    <scope>NUCLEOTIDE SEQUENCE [LARGE SCALE GENOMIC DNA]</scope>
    <source>
        <strain evidence="3 4">NBRC 107359</strain>
    </source>
</reference>
<feature type="region of interest" description="Disordered" evidence="1">
    <location>
        <begin position="184"/>
        <end position="212"/>
    </location>
</feature>
<evidence type="ECO:0000259" key="2">
    <source>
        <dbReference type="Pfam" id="PF24623"/>
    </source>
</evidence>
<accession>A0A8J3KR58</accession>